<keyword evidence="8 9" id="KW-0051">Antiviral defense</keyword>
<dbReference type="Pfam" id="PF09827">
    <property type="entry name" value="CRISPR_Cas2"/>
    <property type="match status" value="1"/>
</dbReference>
<evidence type="ECO:0000256" key="3">
    <source>
        <dbReference type="ARBA" id="ARBA00022722"/>
    </source>
</evidence>
<keyword evidence="4 9" id="KW-0479">Metal-binding</keyword>
<dbReference type="SUPFAM" id="SSF143430">
    <property type="entry name" value="TTP0101/SSO1404-like"/>
    <property type="match status" value="1"/>
</dbReference>
<dbReference type="GO" id="GO:0043571">
    <property type="term" value="P:maintenance of CRISPR repeat elements"/>
    <property type="evidence" value="ECO:0007669"/>
    <property type="project" value="UniProtKB-UniRule"/>
</dbReference>
<dbReference type="GO" id="GO:0046872">
    <property type="term" value="F:metal ion binding"/>
    <property type="evidence" value="ECO:0007669"/>
    <property type="project" value="UniProtKB-UniRule"/>
</dbReference>
<keyword evidence="7 9" id="KW-0460">Magnesium</keyword>
<evidence type="ECO:0000256" key="2">
    <source>
        <dbReference type="ARBA" id="ARBA00009959"/>
    </source>
</evidence>
<gene>
    <name evidence="9" type="primary">cas2</name>
    <name evidence="11" type="ORF">OA57_01030</name>
</gene>
<evidence type="ECO:0000256" key="6">
    <source>
        <dbReference type="ARBA" id="ARBA00022801"/>
    </source>
</evidence>
<dbReference type="Gene3D" id="3.30.70.240">
    <property type="match status" value="1"/>
</dbReference>
<evidence type="ECO:0000256" key="5">
    <source>
        <dbReference type="ARBA" id="ARBA00022759"/>
    </source>
</evidence>
<dbReference type="PIRSF" id="PIRSF032582">
    <property type="entry name" value="Cas2"/>
    <property type="match status" value="1"/>
</dbReference>
<evidence type="ECO:0000313" key="11">
    <source>
        <dbReference type="EMBL" id="KGQ71406.1"/>
    </source>
</evidence>
<evidence type="ECO:0000256" key="4">
    <source>
        <dbReference type="ARBA" id="ARBA00022723"/>
    </source>
</evidence>
<accession>A0A0A3APX1</accession>
<protein>
    <recommendedName>
        <fullName evidence="9">CRISPR-associated endoribonuclease Cas2</fullName>
        <ecNumber evidence="9">3.1.-.-</ecNumber>
    </recommendedName>
</protein>
<sequence length="97" mass="11313">MLMLITYDISLEDSEGQARLRKVAKHCLDYGVRVQYSVFECDVAPDQWVKLKAKLLETYQPETDSLRFYHLGSKWRRKVEHHGAKAAVDIFKDTLIV</sequence>
<organism evidence="11 12">
    <name type="scientific">Chelonobacter oris</name>
    <dbReference type="NCBI Taxonomy" id="505317"/>
    <lineage>
        <taxon>Bacteria</taxon>
        <taxon>Pseudomonadati</taxon>
        <taxon>Pseudomonadota</taxon>
        <taxon>Gammaproteobacteria</taxon>
        <taxon>Pasteurellales</taxon>
        <taxon>Pasteurellaceae</taxon>
        <taxon>Chelonobacter</taxon>
    </lineage>
</organism>
<comment type="subunit">
    <text evidence="9">Homodimer, forms a heterotetramer with a Cas1 homodimer.</text>
</comment>
<evidence type="ECO:0000256" key="9">
    <source>
        <dbReference type="HAMAP-Rule" id="MF_01471"/>
    </source>
</evidence>
<evidence type="ECO:0000256" key="10">
    <source>
        <dbReference type="PIRNR" id="PIRNR032582"/>
    </source>
</evidence>
<keyword evidence="5 9" id="KW-0255">Endonuclease</keyword>
<dbReference type="AlphaFoldDB" id="A0A0A3APX1"/>
<evidence type="ECO:0000313" key="12">
    <source>
        <dbReference type="Proteomes" id="UP000030380"/>
    </source>
</evidence>
<name>A0A0A3APX1_9PAST</name>
<reference evidence="11 12" key="1">
    <citation type="submission" date="2014-11" db="EMBL/GenBank/DDBJ databases">
        <title>Draft genome sequence of Chelonobacter oris 1662T, associated with respiratory disease in Hermann's Tortoises.</title>
        <authorList>
            <person name="Kudirkiene E."/>
            <person name="Hansen M.J."/>
            <person name="Bojesen A.M."/>
        </authorList>
    </citation>
    <scope>NUCLEOTIDE SEQUENCE [LARGE SCALE GENOMIC DNA]</scope>
    <source>
        <strain evidence="11 12">1662</strain>
    </source>
</reference>
<dbReference type="PANTHER" id="PTHR34405:SF3">
    <property type="entry name" value="CRISPR-ASSOCIATED ENDORIBONUCLEASE CAS2 3"/>
    <property type="match status" value="1"/>
</dbReference>
<dbReference type="CDD" id="cd09725">
    <property type="entry name" value="Cas2_I_II_III"/>
    <property type="match status" value="1"/>
</dbReference>
<dbReference type="NCBIfam" id="TIGR01573">
    <property type="entry name" value="cas2"/>
    <property type="match status" value="1"/>
</dbReference>
<dbReference type="GO" id="GO:0051607">
    <property type="term" value="P:defense response to virus"/>
    <property type="evidence" value="ECO:0007669"/>
    <property type="project" value="UniProtKB-UniRule"/>
</dbReference>
<keyword evidence="6 9" id="KW-0378">Hydrolase</keyword>
<comment type="caution">
    <text evidence="11">The sequence shown here is derived from an EMBL/GenBank/DDBJ whole genome shotgun (WGS) entry which is preliminary data.</text>
</comment>
<evidence type="ECO:0000256" key="8">
    <source>
        <dbReference type="ARBA" id="ARBA00023118"/>
    </source>
</evidence>
<comment type="cofactor">
    <cofactor evidence="1 9">
        <name>Mg(2+)</name>
        <dbReference type="ChEBI" id="CHEBI:18420"/>
    </cofactor>
</comment>
<comment type="similarity">
    <text evidence="2 9 10">Belongs to the CRISPR-associated endoribonuclease Cas2 protein family.</text>
</comment>
<dbReference type="RefSeq" id="WP_034612290.1">
    <property type="nucleotide sequence ID" value="NZ_JSUM01000002.1"/>
</dbReference>
<dbReference type="PANTHER" id="PTHR34405">
    <property type="entry name" value="CRISPR-ASSOCIATED ENDORIBONUCLEASE CAS2"/>
    <property type="match status" value="1"/>
</dbReference>
<dbReference type="STRING" id="505317.OA57_01030"/>
<dbReference type="HAMAP" id="MF_01471">
    <property type="entry name" value="Cas2"/>
    <property type="match status" value="1"/>
</dbReference>
<keyword evidence="12" id="KW-1185">Reference proteome</keyword>
<dbReference type="EC" id="3.1.-.-" evidence="9"/>
<keyword evidence="3 9" id="KW-0540">Nuclease</keyword>
<dbReference type="InterPro" id="IPR019199">
    <property type="entry name" value="Virulence_VapD/CRISPR_Cas2"/>
</dbReference>
<comment type="function">
    <text evidence="9">CRISPR (clustered regularly interspaced short palindromic repeat), is an adaptive immune system that provides protection against mobile genetic elements (viruses, transposable elements and conjugative plasmids). CRISPR clusters contain sequences complementary to antecedent mobile elements and target invading nucleic acids. CRISPR clusters are transcribed and processed into CRISPR RNA (crRNA). Functions as a ssRNA-specific endoribonuclease. Involved in the integration of spacer DNA into the CRISPR cassette.</text>
</comment>
<proteinExistence type="inferred from homology"/>
<dbReference type="OrthoDB" id="9798176at2"/>
<dbReference type="GO" id="GO:0016787">
    <property type="term" value="F:hydrolase activity"/>
    <property type="evidence" value="ECO:0007669"/>
    <property type="project" value="UniProtKB-KW"/>
</dbReference>
<evidence type="ECO:0000256" key="1">
    <source>
        <dbReference type="ARBA" id="ARBA00001946"/>
    </source>
</evidence>
<dbReference type="InterPro" id="IPR021127">
    <property type="entry name" value="CRISPR_associated_Cas2"/>
</dbReference>
<dbReference type="EMBL" id="JSUM01000002">
    <property type="protein sequence ID" value="KGQ71406.1"/>
    <property type="molecule type" value="Genomic_DNA"/>
</dbReference>
<dbReference type="GO" id="GO:0004521">
    <property type="term" value="F:RNA endonuclease activity"/>
    <property type="evidence" value="ECO:0007669"/>
    <property type="project" value="UniProtKB-UniRule"/>
</dbReference>
<evidence type="ECO:0000256" key="7">
    <source>
        <dbReference type="ARBA" id="ARBA00022842"/>
    </source>
</evidence>
<dbReference type="Proteomes" id="UP000030380">
    <property type="component" value="Unassembled WGS sequence"/>
</dbReference>
<feature type="binding site" evidence="9">
    <location>
        <position position="8"/>
    </location>
    <ligand>
        <name>Mg(2+)</name>
        <dbReference type="ChEBI" id="CHEBI:18420"/>
        <note>catalytic</note>
    </ligand>
</feature>